<dbReference type="EMBL" id="JBHUHT010000004">
    <property type="protein sequence ID" value="MFD2094707.1"/>
    <property type="molecule type" value="Genomic_DNA"/>
</dbReference>
<evidence type="ECO:0000256" key="5">
    <source>
        <dbReference type="ARBA" id="ARBA00023049"/>
    </source>
</evidence>
<keyword evidence="7" id="KW-0472">Membrane</keyword>
<organism evidence="9 10">
    <name type="scientific">Corallincola platygyrae</name>
    <dbReference type="NCBI Taxonomy" id="1193278"/>
    <lineage>
        <taxon>Bacteria</taxon>
        <taxon>Pseudomonadati</taxon>
        <taxon>Pseudomonadota</taxon>
        <taxon>Gammaproteobacteria</taxon>
        <taxon>Alteromonadales</taxon>
        <taxon>Psychromonadaceae</taxon>
        <taxon>Corallincola</taxon>
    </lineage>
</organism>
<dbReference type="PANTHER" id="PTHR22726:SF1">
    <property type="entry name" value="METALLOENDOPEPTIDASE OMA1, MITOCHONDRIAL"/>
    <property type="match status" value="1"/>
</dbReference>
<evidence type="ECO:0000256" key="7">
    <source>
        <dbReference type="SAM" id="Phobius"/>
    </source>
</evidence>
<evidence type="ECO:0000256" key="4">
    <source>
        <dbReference type="ARBA" id="ARBA00022833"/>
    </source>
</evidence>
<reference evidence="10" key="1">
    <citation type="journal article" date="2019" name="Int. J. Syst. Evol. Microbiol.">
        <title>The Global Catalogue of Microorganisms (GCM) 10K type strain sequencing project: providing services to taxonomists for standard genome sequencing and annotation.</title>
        <authorList>
            <consortium name="The Broad Institute Genomics Platform"/>
            <consortium name="The Broad Institute Genome Sequencing Center for Infectious Disease"/>
            <person name="Wu L."/>
            <person name="Ma J."/>
        </authorList>
    </citation>
    <scope>NUCLEOTIDE SEQUENCE [LARGE SCALE GENOMIC DNA]</scope>
    <source>
        <strain evidence="10">CGMCC 1.10992</strain>
    </source>
</reference>
<dbReference type="CDD" id="cd07332">
    <property type="entry name" value="M48C_Oma1_like"/>
    <property type="match status" value="1"/>
</dbReference>
<keyword evidence="7" id="KW-1133">Transmembrane helix</keyword>
<dbReference type="InterPro" id="IPR051156">
    <property type="entry name" value="Mito/Outer_Membr_Metalloprot"/>
</dbReference>
<keyword evidence="3 6" id="KW-0378">Hydrolase</keyword>
<dbReference type="RefSeq" id="WP_345338878.1">
    <property type="nucleotide sequence ID" value="NZ_BAABLI010000007.1"/>
</dbReference>
<dbReference type="Gene3D" id="3.30.2010.10">
    <property type="entry name" value="Metalloproteases ('zincins'), catalytic domain"/>
    <property type="match status" value="1"/>
</dbReference>
<keyword evidence="1 6" id="KW-0645">Protease</keyword>
<dbReference type="Pfam" id="PF01435">
    <property type="entry name" value="Peptidase_M48"/>
    <property type="match status" value="1"/>
</dbReference>
<evidence type="ECO:0000313" key="10">
    <source>
        <dbReference type="Proteomes" id="UP001597380"/>
    </source>
</evidence>
<keyword evidence="5 6" id="KW-0482">Metalloprotease</keyword>
<accession>A0ABW4XI01</accession>
<name>A0ABW4XI01_9GAMM</name>
<comment type="caution">
    <text evidence="9">The sequence shown here is derived from an EMBL/GenBank/DDBJ whole genome shotgun (WGS) entry which is preliminary data.</text>
</comment>
<comment type="similarity">
    <text evidence="6">Belongs to the peptidase M48 family.</text>
</comment>
<feature type="transmembrane region" description="Helical" evidence="7">
    <location>
        <begin position="103"/>
        <end position="125"/>
    </location>
</feature>
<comment type="cofactor">
    <cofactor evidence="6">
        <name>Zn(2+)</name>
        <dbReference type="ChEBI" id="CHEBI:29105"/>
    </cofactor>
    <text evidence="6">Binds 1 zinc ion per subunit.</text>
</comment>
<evidence type="ECO:0000256" key="6">
    <source>
        <dbReference type="RuleBase" id="RU003983"/>
    </source>
</evidence>
<dbReference type="InterPro" id="IPR001915">
    <property type="entry name" value="Peptidase_M48"/>
</dbReference>
<dbReference type="Proteomes" id="UP001597380">
    <property type="component" value="Unassembled WGS sequence"/>
</dbReference>
<keyword evidence="4 6" id="KW-0862">Zinc</keyword>
<gene>
    <name evidence="9" type="ORF">ACFSJ3_01825</name>
</gene>
<keyword evidence="7" id="KW-0812">Transmembrane</keyword>
<evidence type="ECO:0000256" key="3">
    <source>
        <dbReference type="ARBA" id="ARBA00022801"/>
    </source>
</evidence>
<evidence type="ECO:0000259" key="8">
    <source>
        <dbReference type="Pfam" id="PF01435"/>
    </source>
</evidence>
<dbReference type="PANTHER" id="PTHR22726">
    <property type="entry name" value="METALLOENDOPEPTIDASE OMA1"/>
    <property type="match status" value="1"/>
</dbReference>
<sequence length="418" mass="46244">MSEPSLYPCHGVHSSLPKGKASGQLRVGRSHLIFTIADQQIELSLNELTMEQGGASDRLVFFTHPARPDWRFYTSDKSVLKDPHFKQYPHLATKMRGARNKHVFNWSLLVVVLLLILAVPIAAMMNLHRASAVIAEQVPVEWEQQLGESSFAQYQIGAELMDEEQSERLMQPLISPLIDVLPNRRFDYRFYIVNDGSLNAFALPGGIVVLNSGLILAADDAAELLGVVGHEITHVRERHGIRGVISRAGIYVAVSALVGDVSGVLAVVADAAPLLISQGYSRDFETEADELSHELLVKARIDPTGLARFFEKMRAKEQEKLAELGDEETQAWLTTAMGFLSSHPTTDERITALNHRDADESIEYRDLSQPFAELKASVEAFVIEGEQDAPDAQDDLYEEGLYEDEQAAEAETVLAAGR</sequence>
<keyword evidence="2" id="KW-0479">Metal-binding</keyword>
<proteinExistence type="inferred from homology"/>
<keyword evidence="10" id="KW-1185">Reference proteome</keyword>
<protein>
    <submittedName>
        <fullName evidence="9">M48 family metallopeptidase</fullName>
    </submittedName>
</protein>
<evidence type="ECO:0000256" key="2">
    <source>
        <dbReference type="ARBA" id="ARBA00022723"/>
    </source>
</evidence>
<evidence type="ECO:0000313" key="9">
    <source>
        <dbReference type="EMBL" id="MFD2094707.1"/>
    </source>
</evidence>
<evidence type="ECO:0000256" key="1">
    <source>
        <dbReference type="ARBA" id="ARBA00022670"/>
    </source>
</evidence>
<feature type="domain" description="Peptidase M48" evidence="8">
    <location>
        <begin position="181"/>
        <end position="356"/>
    </location>
</feature>